<dbReference type="PANTHER" id="PTHR30349">
    <property type="entry name" value="PHAGE INTEGRASE-RELATED"/>
    <property type="match status" value="1"/>
</dbReference>
<organism evidence="4">
    <name type="scientific">Rhizobium rhizogenes</name>
    <name type="common">Agrobacterium rhizogenes</name>
    <dbReference type="NCBI Taxonomy" id="359"/>
    <lineage>
        <taxon>Bacteria</taxon>
        <taxon>Pseudomonadati</taxon>
        <taxon>Pseudomonadota</taxon>
        <taxon>Alphaproteobacteria</taxon>
        <taxon>Hyphomicrobiales</taxon>
        <taxon>Rhizobiaceae</taxon>
        <taxon>Rhizobium/Agrobacterium group</taxon>
        <taxon>Rhizobium</taxon>
    </lineage>
</organism>
<evidence type="ECO:0000259" key="3">
    <source>
        <dbReference type="PROSITE" id="PS51898"/>
    </source>
</evidence>
<proteinExistence type="predicted"/>
<protein>
    <submittedName>
        <fullName evidence="4">Phage integrase family protein</fullName>
    </submittedName>
</protein>
<dbReference type="InterPro" id="IPR011010">
    <property type="entry name" value="DNA_brk_join_enz"/>
</dbReference>
<dbReference type="AlphaFoldDB" id="A0A7S5DRV2"/>
<dbReference type="InterPro" id="IPR002104">
    <property type="entry name" value="Integrase_catalytic"/>
</dbReference>
<evidence type="ECO:0000256" key="2">
    <source>
        <dbReference type="ARBA" id="ARBA00023172"/>
    </source>
</evidence>
<evidence type="ECO:0000313" key="4">
    <source>
        <dbReference type="EMBL" id="QCL09625.1"/>
    </source>
</evidence>
<dbReference type="Pfam" id="PF00589">
    <property type="entry name" value="Phage_integrase"/>
    <property type="match status" value="1"/>
</dbReference>
<accession>A0A7S5DRV2</accession>
<name>A0A7S5DRV2_RHIRH</name>
<dbReference type="GO" id="GO:0015074">
    <property type="term" value="P:DNA integration"/>
    <property type="evidence" value="ECO:0007669"/>
    <property type="project" value="UniProtKB-KW"/>
</dbReference>
<dbReference type="GO" id="GO:0006310">
    <property type="term" value="P:DNA recombination"/>
    <property type="evidence" value="ECO:0007669"/>
    <property type="project" value="UniProtKB-KW"/>
</dbReference>
<dbReference type="PROSITE" id="PS51898">
    <property type="entry name" value="TYR_RECOMBINASE"/>
    <property type="match status" value="1"/>
</dbReference>
<keyword evidence="4" id="KW-0614">Plasmid</keyword>
<dbReference type="PANTHER" id="PTHR30349:SF90">
    <property type="entry name" value="TYROSINE RECOMBINASE XERD"/>
    <property type="match status" value="1"/>
</dbReference>
<dbReference type="GO" id="GO:0003677">
    <property type="term" value="F:DNA binding"/>
    <property type="evidence" value="ECO:0007669"/>
    <property type="project" value="InterPro"/>
</dbReference>
<geneLocation type="plasmid" evidence="4">
    <name>pColt5.8a</name>
</geneLocation>
<keyword evidence="2" id="KW-0233">DNA recombination</keyword>
<evidence type="ECO:0000256" key="1">
    <source>
        <dbReference type="ARBA" id="ARBA00022908"/>
    </source>
</evidence>
<sequence>MDNTLLTPKVSGPLEQFETDFIERITSSGYSRSQIRTLKRLFSEFDRWLAVSDLQAGDLHVADVDHFLADRVTAGQKVSISKRAMEPLLDYLCSHGITFHEHYQLSSGSLAQILDGFQRYLTEERGVTGPVARQYRSQICSFIETHVSASKNGTGSLKGLAESDVIAFVVAKCPRMTRAGAALFVTALRSLLRFLHLAGYIDRPMTSSVPSVPGRRLTGLPKRIEPDVLEQLLTSCDRSTRIGSRCFAVLTMLSRLGLRAGEVANLRLDDINWRSGEIVIARAKGNRTEALPLPADVGEALADYITLWRPSNAVGRTAFVRVQAPHGALTRGAVTQMVAHAAERCGLGRIHAHRLRHTAATNMLRNGASLTEVGQVLRHRQMLTTTIYAKADREALRSIARIWPGDIV</sequence>
<dbReference type="CDD" id="cd01188">
    <property type="entry name" value="INT_RitA_C_like"/>
    <property type="match status" value="1"/>
</dbReference>
<dbReference type="InterPro" id="IPR013762">
    <property type="entry name" value="Integrase-like_cat_sf"/>
</dbReference>
<dbReference type="Gene3D" id="1.10.443.10">
    <property type="entry name" value="Intergrase catalytic core"/>
    <property type="match status" value="1"/>
</dbReference>
<dbReference type="SUPFAM" id="SSF56349">
    <property type="entry name" value="DNA breaking-rejoining enzymes"/>
    <property type="match status" value="1"/>
</dbReference>
<keyword evidence="1" id="KW-0229">DNA integration</keyword>
<gene>
    <name evidence="4" type="ORF">pC5.8a_133</name>
</gene>
<reference evidence="4" key="1">
    <citation type="submission" date="2018-12" db="EMBL/GenBank/DDBJ databases">
        <title>Three Rhizobium rhizogenes strains isolated from the same crown gall tumor carry diverse plasmids.</title>
        <authorList>
            <person name="Pulawska J."/>
            <person name="Kuzmanovic N."/>
        </authorList>
    </citation>
    <scope>NUCLEOTIDE SEQUENCE</scope>
    <source>
        <strain evidence="4">Colt5.8</strain>
        <plasmid evidence="4">pColt5.8a</plasmid>
    </source>
</reference>
<dbReference type="EMBL" id="MK318971">
    <property type="protein sequence ID" value="QCL09625.1"/>
    <property type="molecule type" value="Genomic_DNA"/>
</dbReference>
<dbReference type="InterPro" id="IPR050090">
    <property type="entry name" value="Tyrosine_recombinase_XerCD"/>
</dbReference>
<feature type="domain" description="Tyr recombinase" evidence="3">
    <location>
        <begin position="219"/>
        <end position="401"/>
    </location>
</feature>